<dbReference type="EnsemblMetazoa" id="AFUN014871-RA">
    <property type="protein sequence ID" value="AFUN014871-PA"/>
    <property type="gene ID" value="AFUN014871"/>
</dbReference>
<sequence>MECWLVGARSDCSSSLSSSPLRSLGLDGCLLVPRTAARILPKKELLRRSTIAVSTGLLLSSTGMSSSNEAETASRSVFCCTPSGVDATAGAAVVIGVGGNGVDVAGSTVATVGDLGVGMI</sequence>
<protein>
    <submittedName>
        <fullName evidence="1">Uncharacterized protein</fullName>
    </submittedName>
</protein>
<dbReference type="VEuPathDB" id="VectorBase:AFUN014871"/>
<accession>A0A182S359</accession>
<evidence type="ECO:0000313" key="1">
    <source>
        <dbReference type="EnsemblMetazoa" id="AFUN014871-PA"/>
    </source>
</evidence>
<name>A0A182S359_ANOFN</name>
<dbReference type="AlphaFoldDB" id="A0A182S359"/>
<reference evidence="1" key="1">
    <citation type="submission" date="2020-05" db="UniProtKB">
        <authorList>
            <consortium name="EnsemblMetazoa"/>
        </authorList>
    </citation>
    <scope>IDENTIFICATION</scope>
    <source>
        <strain evidence="1">FUMOZ</strain>
    </source>
</reference>
<organism evidence="1">
    <name type="scientific">Anopheles funestus</name>
    <name type="common">African malaria mosquito</name>
    <dbReference type="NCBI Taxonomy" id="62324"/>
    <lineage>
        <taxon>Eukaryota</taxon>
        <taxon>Metazoa</taxon>
        <taxon>Ecdysozoa</taxon>
        <taxon>Arthropoda</taxon>
        <taxon>Hexapoda</taxon>
        <taxon>Insecta</taxon>
        <taxon>Pterygota</taxon>
        <taxon>Neoptera</taxon>
        <taxon>Endopterygota</taxon>
        <taxon>Diptera</taxon>
        <taxon>Nematocera</taxon>
        <taxon>Culicoidea</taxon>
        <taxon>Culicidae</taxon>
        <taxon>Anophelinae</taxon>
        <taxon>Anopheles</taxon>
    </lineage>
</organism>
<proteinExistence type="predicted"/>